<keyword evidence="3" id="KW-1185">Reference proteome</keyword>
<name>A0AAE0AGI0_9ROSI</name>
<proteinExistence type="predicted"/>
<evidence type="ECO:0000313" key="3">
    <source>
        <dbReference type="Proteomes" id="UP001281410"/>
    </source>
</evidence>
<organism evidence="2 3">
    <name type="scientific">Dipteronia sinensis</name>
    <dbReference type="NCBI Taxonomy" id="43782"/>
    <lineage>
        <taxon>Eukaryota</taxon>
        <taxon>Viridiplantae</taxon>
        <taxon>Streptophyta</taxon>
        <taxon>Embryophyta</taxon>
        <taxon>Tracheophyta</taxon>
        <taxon>Spermatophyta</taxon>
        <taxon>Magnoliopsida</taxon>
        <taxon>eudicotyledons</taxon>
        <taxon>Gunneridae</taxon>
        <taxon>Pentapetalae</taxon>
        <taxon>rosids</taxon>
        <taxon>malvids</taxon>
        <taxon>Sapindales</taxon>
        <taxon>Sapindaceae</taxon>
        <taxon>Hippocastanoideae</taxon>
        <taxon>Acereae</taxon>
        <taxon>Dipteronia</taxon>
    </lineage>
</organism>
<sequence>MMFCCGTMTKVVYTVKSGYWLGCSMREEACSSERKELVGWWTFLWKAPIPSKVKIFIWKACHDWLPTFHNLSRRGIKVRNCCPLCRSDIETIWHALWGCRLLKDIRVFLPLLQGVKGGNLGQFLDFMLYCFEHLSNADMVLICVVMWRLWSLRNSKIHGASIREGMDPVTWARN</sequence>
<dbReference type="Pfam" id="PF13966">
    <property type="entry name" value="zf-RVT"/>
    <property type="match status" value="1"/>
</dbReference>
<dbReference type="AlphaFoldDB" id="A0AAE0AGI0"/>
<dbReference type="EMBL" id="JANJYJ010000005">
    <property type="protein sequence ID" value="KAK3212785.1"/>
    <property type="molecule type" value="Genomic_DNA"/>
</dbReference>
<protein>
    <recommendedName>
        <fullName evidence="1">Reverse transcriptase zinc-binding domain-containing protein</fullName>
    </recommendedName>
</protein>
<comment type="caution">
    <text evidence="2">The sequence shown here is derived from an EMBL/GenBank/DDBJ whole genome shotgun (WGS) entry which is preliminary data.</text>
</comment>
<evidence type="ECO:0000313" key="2">
    <source>
        <dbReference type="EMBL" id="KAK3212785.1"/>
    </source>
</evidence>
<dbReference type="Proteomes" id="UP001281410">
    <property type="component" value="Unassembled WGS sequence"/>
</dbReference>
<dbReference type="InterPro" id="IPR026960">
    <property type="entry name" value="RVT-Znf"/>
</dbReference>
<reference evidence="2" key="1">
    <citation type="journal article" date="2023" name="Plant J.">
        <title>Genome sequences and population genomics provide insights into the demographic history, inbreeding, and mutation load of two 'living fossil' tree species of Dipteronia.</title>
        <authorList>
            <person name="Feng Y."/>
            <person name="Comes H.P."/>
            <person name="Chen J."/>
            <person name="Zhu S."/>
            <person name="Lu R."/>
            <person name="Zhang X."/>
            <person name="Li P."/>
            <person name="Qiu J."/>
            <person name="Olsen K.M."/>
            <person name="Qiu Y."/>
        </authorList>
    </citation>
    <scope>NUCLEOTIDE SEQUENCE</scope>
    <source>
        <strain evidence="2">NBL</strain>
    </source>
</reference>
<gene>
    <name evidence="2" type="ORF">Dsin_017491</name>
</gene>
<accession>A0AAE0AGI0</accession>
<evidence type="ECO:0000259" key="1">
    <source>
        <dbReference type="Pfam" id="PF13966"/>
    </source>
</evidence>
<feature type="domain" description="Reverse transcriptase zinc-binding" evidence="1">
    <location>
        <begin position="32"/>
        <end position="103"/>
    </location>
</feature>